<evidence type="ECO:0000256" key="2">
    <source>
        <dbReference type="ARBA" id="ARBA00022448"/>
    </source>
</evidence>
<dbReference type="InterPro" id="IPR005116">
    <property type="entry name" value="Transp-assoc_OB_typ1"/>
</dbReference>
<evidence type="ECO:0000313" key="9">
    <source>
        <dbReference type="Proteomes" id="UP000268070"/>
    </source>
</evidence>
<dbReference type="KEGG" id="aaqu:D3M96_05120"/>
<evidence type="ECO:0000256" key="4">
    <source>
        <dbReference type="ARBA" id="ARBA00022737"/>
    </source>
</evidence>
<dbReference type="PROSITE" id="PS51866">
    <property type="entry name" value="MOP"/>
    <property type="match status" value="2"/>
</dbReference>
<dbReference type="InterPro" id="IPR004606">
    <property type="entry name" value="Mop_domain"/>
</dbReference>
<comment type="similarity">
    <text evidence="1 5">Belongs to the ModE family.</text>
</comment>
<sequence length="270" mass="28839">MSSSNTPNTELTGSLSLRTGEHTWGSARRMALLAAIAEQGSISAAARHIGISYKAAWDAIDIMNNMAGEPLVLRSTGGHRGGGATLTPKAIELLELYQTYDRLHQRFMSRIGRLMPSVATQMELLQTMIMQTSARNQLPGIVTTIKTGAVNDEIHVDIGQGQTVVASITRESTENLGLREGQKVLAFLKASSIMIGTGDTRHSLSARNQLPGTITDVITGAVNAEVRLELPQGLTVTASITLDSTQRLHLEAGQSAYALFKASSVMIATL</sequence>
<dbReference type="PANTHER" id="PTHR30432">
    <property type="entry name" value="TRANSCRIPTIONAL REGULATOR MODE"/>
    <property type="match status" value="1"/>
</dbReference>
<dbReference type="Gene3D" id="2.40.50.100">
    <property type="match status" value="2"/>
</dbReference>
<dbReference type="AlphaFoldDB" id="A0A3G2HSF0"/>
<proteinExistence type="inferred from homology"/>
<protein>
    <submittedName>
        <fullName evidence="8">LysR family transcriptional regulator</fullName>
    </submittedName>
</protein>
<evidence type="ECO:0000256" key="3">
    <source>
        <dbReference type="ARBA" id="ARBA00022505"/>
    </source>
</evidence>
<dbReference type="InterPro" id="IPR000847">
    <property type="entry name" value="LysR_HTH_N"/>
</dbReference>
<dbReference type="PANTHER" id="PTHR30432:SF1">
    <property type="entry name" value="DNA-BINDING TRANSCRIPTIONAL DUAL REGULATOR MODE"/>
    <property type="match status" value="1"/>
</dbReference>
<dbReference type="PIRSF" id="PIRSF005763">
    <property type="entry name" value="Txn_reg_ModE"/>
    <property type="match status" value="1"/>
</dbReference>
<dbReference type="NCBIfam" id="TIGR00638">
    <property type="entry name" value="Mop"/>
    <property type="match status" value="2"/>
</dbReference>
<dbReference type="GO" id="GO:0003700">
    <property type="term" value="F:DNA-binding transcription factor activity"/>
    <property type="evidence" value="ECO:0007669"/>
    <property type="project" value="InterPro"/>
</dbReference>
<dbReference type="Proteomes" id="UP000268070">
    <property type="component" value="Chromosome"/>
</dbReference>
<dbReference type="InterPro" id="IPR036390">
    <property type="entry name" value="WH_DNA-bd_sf"/>
</dbReference>
<reference evidence="8 9" key="1">
    <citation type="submission" date="2018-09" db="EMBL/GenBank/DDBJ databases">
        <title>Complete genome sequence of the hydrocarbonoclastic bacterium Alcaligenes aquatilis QD168, isolated from a crude-oil polluted marine sediment of Central Chile.</title>
        <authorList>
            <person name="Duran R.E."/>
            <person name="Barra B."/>
            <person name="Salva-Serra F."/>
            <person name="Mendez V."/>
            <person name="Moore E.R.B."/>
            <person name="Seeger M."/>
        </authorList>
    </citation>
    <scope>NUCLEOTIDE SEQUENCE [LARGE SCALE GENOMIC DNA]</scope>
    <source>
        <strain evidence="8 9">QD168</strain>
    </source>
</reference>
<dbReference type="GO" id="GO:0015689">
    <property type="term" value="P:molybdate ion transport"/>
    <property type="evidence" value="ECO:0007669"/>
    <property type="project" value="UniProtKB-UniRule"/>
</dbReference>
<evidence type="ECO:0000259" key="7">
    <source>
        <dbReference type="PROSITE" id="PS51866"/>
    </source>
</evidence>
<dbReference type="SUPFAM" id="SSF46785">
    <property type="entry name" value="Winged helix' DNA-binding domain"/>
    <property type="match status" value="1"/>
</dbReference>
<name>A0A3G2HSF0_9BURK</name>
<evidence type="ECO:0000256" key="6">
    <source>
        <dbReference type="PIRSR" id="PIRSR005763-1"/>
    </source>
</evidence>
<keyword evidence="3 5" id="KW-0500">Molybdenum</keyword>
<dbReference type="EMBL" id="CP032153">
    <property type="protein sequence ID" value="AYN19974.1"/>
    <property type="molecule type" value="Genomic_DNA"/>
</dbReference>
<dbReference type="InterPro" id="IPR008995">
    <property type="entry name" value="Mo/tungstate-bd_C_term_dom"/>
</dbReference>
<accession>A0A3G2HSF0</accession>
<dbReference type="RefSeq" id="WP_121738238.1">
    <property type="nucleotide sequence ID" value="NZ_CP032153.1"/>
</dbReference>
<evidence type="ECO:0000313" key="8">
    <source>
        <dbReference type="EMBL" id="AYN19974.1"/>
    </source>
</evidence>
<feature type="region of interest" description="Required for dimer formation and molybdate binding" evidence="6">
    <location>
        <begin position="132"/>
        <end position="140"/>
    </location>
</feature>
<keyword evidence="2 5" id="KW-0813">Transport</keyword>
<organism evidence="8 9">
    <name type="scientific">Alcaligenes aquatilis</name>
    <dbReference type="NCBI Taxonomy" id="323284"/>
    <lineage>
        <taxon>Bacteria</taxon>
        <taxon>Pseudomonadati</taxon>
        <taxon>Pseudomonadota</taxon>
        <taxon>Betaproteobacteria</taxon>
        <taxon>Burkholderiales</taxon>
        <taxon>Alcaligenaceae</taxon>
        <taxon>Alcaligenes</taxon>
    </lineage>
</organism>
<dbReference type="InterPro" id="IPR051815">
    <property type="entry name" value="Molybdate_resp_trans_reg"/>
</dbReference>
<dbReference type="Gene3D" id="1.10.10.10">
    <property type="entry name" value="Winged helix-like DNA-binding domain superfamily/Winged helix DNA-binding domain"/>
    <property type="match status" value="1"/>
</dbReference>
<evidence type="ECO:0000256" key="1">
    <source>
        <dbReference type="ARBA" id="ARBA00008110"/>
    </source>
</evidence>
<keyword evidence="4" id="KW-0677">Repeat</keyword>
<dbReference type="SUPFAM" id="SSF50331">
    <property type="entry name" value="MOP-like"/>
    <property type="match status" value="2"/>
</dbReference>
<dbReference type="Pfam" id="PF03459">
    <property type="entry name" value="TOBE"/>
    <property type="match status" value="2"/>
</dbReference>
<dbReference type="Pfam" id="PF00126">
    <property type="entry name" value="HTH_1"/>
    <property type="match status" value="1"/>
</dbReference>
<dbReference type="InterPro" id="IPR036388">
    <property type="entry name" value="WH-like_DNA-bd_sf"/>
</dbReference>
<feature type="domain" description="Mop" evidence="7">
    <location>
        <begin position="203"/>
        <end position="269"/>
    </location>
</feature>
<gene>
    <name evidence="8" type="ORF">D3M96_05120</name>
</gene>
<dbReference type="InterPro" id="IPR016462">
    <property type="entry name" value="ModE"/>
</dbReference>
<evidence type="ECO:0000256" key="5">
    <source>
        <dbReference type="PIRNR" id="PIRNR005763"/>
    </source>
</evidence>
<dbReference type="OrthoDB" id="9800709at2"/>
<feature type="domain" description="Mop" evidence="7">
    <location>
        <begin position="131"/>
        <end position="197"/>
    </location>
</feature>
<dbReference type="GO" id="GO:0030151">
    <property type="term" value="F:molybdenum ion binding"/>
    <property type="evidence" value="ECO:0007669"/>
    <property type="project" value="UniProtKB-UniRule"/>
</dbReference>